<reference evidence="2" key="1">
    <citation type="submission" date="2020-11" db="EMBL/GenBank/DDBJ databases">
        <authorList>
            <consortium name="DOE Joint Genome Institute"/>
            <person name="Ahrendt S."/>
            <person name="Riley R."/>
            <person name="Andreopoulos W."/>
            <person name="LaButti K."/>
            <person name="Pangilinan J."/>
            <person name="Ruiz-duenas F.J."/>
            <person name="Barrasa J.M."/>
            <person name="Sanchez-Garcia M."/>
            <person name="Camarero S."/>
            <person name="Miyauchi S."/>
            <person name="Serrano A."/>
            <person name="Linde D."/>
            <person name="Babiker R."/>
            <person name="Drula E."/>
            <person name="Ayuso-Fernandez I."/>
            <person name="Pacheco R."/>
            <person name="Padilla G."/>
            <person name="Ferreira P."/>
            <person name="Barriuso J."/>
            <person name="Kellner H."/>
            <person name="Castanera R."/>
            <person name="Alfaro M."/>
            <person name="Ramirez L."/>
            <person name="Pisabarro A.G."/>
            <person name="Kuo A."/>
            <person name="Tritt A."/>
            <person name="Lipzen A."/>
            <person name="He G."/>
            <person name="Yan M."/>
            <person name="Ng V."/>
            <person name="Cullen D."/>
            <person name="Martin F."/>
            <person name="Rosso M.-N."/>
            <person name="Henrissat B."/>
            <person name="Hibbett D."/>
            <person name="Martinez A.T."/>
            <person name="Grigoriev I.V."/>
        </authorList>
    </citation>
    <scope>NUCLEOTIDE SEQUENCE</scope>
    <source>
        <strain evidence="2">AH 44721</strain>
    </source>
</reference>
<feature type="chain" id="PRO_5040340015" evidence="1">
    <location>
        <begin position="20"/>
        <end position="88"/>
    </location>
</feature>
<evidence type="ECO:0000313" key="3">
    <source>
        <dbReference type="Proteomes" id="UP000724874"/>
    </source>
</evidence>
<dbReference type="AlphaFoldDB" id="A0A9P5NH94"/>
<feature type="signal peptide" evidence="1">
    <location>
        <begin position="1"/>
        <end position="19"/>
    </location>
</feature>
<evidence type="ECO:0000313" key="2">
    <source>
        <dbReference type="EMBL" id="KAF8883341.1"/>
    </source>
</evidence>
<accession>A0A9P5NH94</accession>
<comment type="caution">
    <text evidence="2">The sequence shown here is derived from an EMBL/GenBank/DDBJ whole genome shotgun (WGS) entry which is preliminary data.</text>
</comment>
<proteinExistence type="predicted"/>
<sequence>MKLTALSIFAAAIAVASQAIGSPAPQTSSITYKCTSSHLRLGRLAYSKLLQALVPLTITLNVPSDIDAAVHISTGLEHVMPERLDYAP</sequence>
<evidence type="ECO:0000256" key="1">
    <source>
        <dbReference type="SAM" id="SignalP"/>
    </source>
</evidence>
<dbReference type="EMBL" id="JADNYJ010000116">
    <property type="protein sequence ID" value="KAF8883341.1"/>
    <property type="molecule type" value="Genomic_DNA"/>
</dbReference>
<gene>
    <name evidence="2" type="ORF">CPB84DRAFT_189957</name>
</gene>
<dbReference type="Proteomes" id="UP000724874">
    <property type="component" value="Unassembled WGS sequence"/>
</dbReference>
<name>A0A9P5NH94_GYMJU</name>
<keyword evidence="1" id="KW-0732">Signal</keyword>
<organism evidence="2 3">
    <name type="scientific">Gymnopilus junonius</name>
    <name type="common">Spectacular rustgill mushroom</name>
    <name type="synonym">Gymnopilus spectabilis subsp. junonius</name>
    <dbReference type="NCBI Taxonomy" id="109634"/>
    <lineage>
        <taxon>Eukaryota</taxon>
        <taxon>Fungi</taxon>
        <taxon>Dikarya</taxon>
        <taxon>Basidiomycota</taxon>
        <taxon>Agaricomycotina</taxon>
        <taxon>Agaricomycetes</taxon>
        <taxon>Agaricomycetidae</taxon>
        <taxon>Agaricales</taxon>
        <taxon>Agaricineae</taxon>
        <taxon>Hymenogastraceae</taxon>
        <taxon>Gymnopilus</taxon>
    </lineage>
</organism>
<protein>
    <submittedName>
        <fullName evidence="2">Uncharacterized protein</fullName>
    </submittedName>
</protein>
<keyword evidence="3" id="KW-1185">Reference proteome</keyword>